<feature type="domain" description="BTB" evidence="3">
    <location>
        <begin position="200"/>
        <end position="266"/>
    </location>
</feature>
<comment type="pathway">
    <text evidence="1">Protein modification; protein ubiquitination.</text>
</comment>
<dbReference type="Gene3D" id="3.30.710.10">
    <property type="entry name" value="Potassium Channel Kv1.1, Chain A"/>
    <property type="match status" value="3"/>
</dbReference>
<protein>
    <submittedName>
        <fullName evidence="5">Uncharacterized protein</fullName>
    </submittedName>
</protein>
<dbReference type="InterPro" id="IPR002083">
    <property type="entry name" value="MATH/TRAF_dom"/>
</dbReference>
<dbReference type="Pfam" id="PF24570">
    <property type="entry name" value="BACK_BPM_SPOP"/>
    <property type="match status" value="3"/>
</dbReference>
<dbReference type="InterPro" id="IPR056423">
    <property type="entry name" value="BACK_BPM_SPOP"/>
</dbReference>
<dbReference type="SMART" id="SM00225">
    <property type="entry name" value="BTB"/>
    <property type="match status" value="2"/>
</dbReference>
<organism evidence="5 6">
    <name type="scientific">Paspalum notatum var. saurae</name>
    <dbReference type="NCBI Taxonomy" id="547442"/>
    <lineage>
        <taxon>Eukaryota</taxon>
        <taxon>Viridiplantae</taxon>
        <taxon>Streptophyta</taxon>
        <taxon>Embryophyta</taxon>
        <taxon>Tracheophyta</taxon>
        <taxon>Spermatophyta</taxon>
        <taxon>Magnoliopsida</taxon>
        <taxon>Liliopsida</taxon>
        <taxon>Poales</taxon>
        <taxon>Poaceae</taxon>
        <taxon>PACMAD clade</taxon>
        <taxon>Panicoideae</taxon>
        <taxon>Andropogonodae</taxon>
        <taxon>Paspaleae</taxon>
        <taxon>Paspalinae</taxon>
        <taxon>Paspalum</taxon>
    </lineage>
</organism>
<feature type="domain" description="BTB" evidence="3">
    <location>
        <begin position="678"/>
        <end position="745"/>
    </location>
</feature>
<dbReference type="AlphaFoldDB" id="A0AAQ3UH34"/>
<evidence type="ECO:0000313" key="6">
    <source>
        <dbReference type="Proteomes" id="UP001341281"/>
    </source>
</evidence>
<proteinExistence type="inferred from homology"/>
<dbReference type="InterPro" id="IPR011333">
    <property type="entry name" value="SKP1/BTB/POZ_sf"/>
</dbReference>
<dbReference type="CDD" id="cd00121">
    <property type="entry name" value="MATH"/>
    <property type="match status" value="1"/>
</dbReference>
<dbReference type="GO" id="GO:0016567">
    <property type="term" value="P:protein ubiquitination"/>
    <property type="evidence" value="ECO:0007669"/>
    <property type="project" value="InterPro"/>
</dbReference>
<dbReference type="Pfam" id="PF22486">
    <property type="entry name" value="MATH_2"/>
    <property type="match status" value="1"/>
</dbReference>
<dbReference type="InterPro" id="IPR008974">
    <property type="entry name" value="TRAF-like"/>
</dbReference>
<dbReference type="PANTHER" id="PTHR26379:SF409">
    <property type="entry name" value="BTB_POZ AND MATH DOMAIN-CONTAINING PROTEIN 1"/>
    <property type="match status" value="1"/>
</dbReference>
<dbReference type="SUPFAM" id="SSF54695">
    <property type="entry name" value="POZ domain"/>
    <property type="match status" value="2"/>
</dbReference>
<dbReference type="Gene3D" id="2.60.210.10">
    <property type="entry name" value="Apoptosis, Tumor Necrosis Factor Receptor Associated Protein 2, Chain A"/>
    <property type="match status" value="1"/>
</dbReference>
<evidence type="ECO:0000259" key="3">
    <source>
        <dbReference type="PROSITE" id="PS50097"/>
    </source>
</evidence>
<name>A0AAQ3UH34_PASNO</name>
<evidence type="ECO:0000256" key="1">
    <source>
        <dbReference type="ARBA" id="ARBA00004906"/>
    </source>
</evidence>
<accession>A0AAQ3UH34</accession>
<gene>
    <name evidence="5" type="ORF">U9M48_038190</name>
</gene>
<evidence type="ECO:0000256" key="2">
    <source>
        <dbReference type="ARBA" id="ARBA00010846"/>
    </source>
</evidence>
<evidence type="ECO:0000259" key="4">
    <source>
        <dbReference type="PROSITE" id="PS50144"/>
    </source>
</evidence>
<reference evidence="5 6" key="1">
    <citation type="submission" date="2024-02" db="EMBL/GenBank/DDBJ databases">
        <title>High-quality chromosome-scale genome assembly of Pensacola bahiagrass (Paspalum notatum Flugge var. saurae).</title>
        <authorList>
            <person name="Vega J.M."/>
            <person name="Podio M."/>
            <person name="Orjuela J."/>
            <person name="Siena L.A."/>
            <person name="Pessino S.C."/>
            <person name="Combes M.C."/>
            <person name="Mariac C."/>
            <person name="Albertini E."/>
            <person name="Pupilli F."/>
            <person name="Ortiz J.P.A."/>
            <person name="Leblanc O."/>
        </authorList>
    </citation>
    <scope>NUCLEOTIDE SEQUENCE [LARGE SCALE GENOMIC DNA]</scope>
    <source>
        <strain evidence="5">R1</strain>
        <tissue evidence="5">Leaf</tissue>
    </source>
</reference>
<dbReference type="Gene3D" id="1.25.40.420">
    <property type="match status" value="2"/>
</dbReference>
<dbReference type="PANTHER" id="PTHR26379">
    <property type="entry name" value="BTB/POZ AND MATH DOMAIN-CONTAINING PROTEIN 1"/>
    <property type="match status" value="1"/>
</dbReference>
<dbReference type="PROSITE" id="PS50097">
    <property type="entry name" value="BTB"/>
    <property type="match status" value="2"/>
</dbReference>
<dbReference type="SUPFAM" id="SSF49599">
    <property type="entry name" value="TRAF domain-like"/>
    <property type="match status" value="1"/>
</dbReference>
<dbReference type="Proteomes" id="UP001341281">
    <property type="component" value="Chromosome 09"/>
</dbReference>
<dbReference type="PROSITE" id="PS50144">
    <property type="entry name" value="MATH"/>
    <property type="match status" value="1"/>
</dbReference>
<keyword evidence="6" id="KW-1185">Reference proteome</keyword>
<feature type="domain" description="MATH" evidence="4">
    <location>
        <begin position="42"/>
        <end position="171"/>
    </location>
</feature>
<dbReference type="InterPro" id="IPR045005">
    <property type="entry name" value="BPM1-6"/>
</dbReference>
<comment type="similarity">
    <text evidence="2">Belongs to the Tdpoz family.</text>
</comment>
<dbReference type="InterPro" id="IPR000210">
    <property type="entry name" value="BTB/POZ_dom"/>
</dbReference>
<dbReference type="EMBL" id="CP144753">
    <property type="protein sequence ID" value="WVZ92100.1"/>
    <property type="molecule type" value="Genomic_DNA"/>
</dbReference>
<dbReference type="Pfam" id="PF00651">
    <property type="entry name" value="BTB"/>
    <property type="match status" value="2"/>
</dbReference>
<sequence>MDALLCTTRERRTGSSIQASKNAAASQHQIPPCPVRGASSPAPAFAWRIQHKIHFSETEDFAVGDSVSSEYISAGGHLWIIHCYPRGILDEDIEYVSINLEVVSSCSTVNTIFQVFLLGKDGVPSFSHEQKSVDVFSKGEICIGGWDQFLERSVIESLYLSNGWVTFLCNIIVLGADTIAVPPSNIGRDFSLLLDGKVGTDVSFIVKGETIQAHRAIVAARSPVFKAGLFGSTADATSSITLQDMEPATFKAMLGFMYTDELPECDEHGDSIDMMQHLLAAADRYALDRLKLMCASKLWDHMSEDTFASILVCAETYNCPELKSKCFEFFAVDENLKKIIFTDGYLFLVGKFQSLVAELKERFQWNAGERYLNASIDATSSPRCSGSCLLRSIYKDALPGGDNAALGDSPAETMRRLPVAAGRYALDRLKLLCARWLWDNISVDTFASTLACAETFSCPELKSRCIDFFAHDDDISGGSCSQKVSCRWCTSFRSWLLSSKKGFIKFKFDFSETNHLPGDAAVPCRNFISAAGHSWEIVCLRGGGGGGGHHWEIVCLPGDCPVTKGNPKPAVKAIFFKALVIGADGAPASLSRGNHWSEHRVTYLSTATGDGDDGPPTIRCLGGRLESFNRRELESDGYLIDGCFTFMCGITVLHDDDDDGGPGGGAATVHSEAGDDGSDVSFSVDGETFRAHRAVLAASSPVFRALLFGSMAEATMDLVTLHDIQPAAFRILLRFVYTDTLGSSSSPPSASAAEVLQHLVAVADMYDVDGLKLACAQKLCDHVSHETVAATLACAETHGCPELKKRCIAFYVDNFRDLVLNEEYLRLLQRFPSIAHEIKAKCHKKRKPNARCYGPEWDNN</sequence>
<evidence type="ECO:0000313" key="5">
    <source>
        <dbReference type="EMBL" id="WVZ92100.1"/>
    </source>
</evidence>